<feature type="transmembrane region" description="Helical" evidence="5">
    <location>
        <begin position="20"/>
        <end position="38"/>
    </location>
</feature>
<reference evidence="8" key="1">
    <citation type="submission" date="2017-04" db="EMBL/GenBank/DDBJ databases">
        <title>Finegoldia magna isolated from orthopedic joint implant-associated infections.</title>
        <authorList>
            <person name="Bjorklund S."/>
            <person name="Bruggemann H."/>
            <person name="Jensen A."/>
            <person name="Hellmark B."/>
            <person name="Soderquist B."/>
        </authorList>
    </citation>
    <scope>NUCLEOTIDE SEQUENCE [LARGE SCALE GENOMIC DNA]</scope>
    <source>
        <strain evidence="8">CCUG 54800</strain>
    </source>
</reference>
<dbReference type="Proteomes" id="UP000215413">
    <property type="component" value="Unassembled WGS sequence"/>
</dbReference>
<dbReference type="Pfam" id="PF12698">
    <property type="entry name" value="ABC2_membrane_3"/>
    <property type="match status" value="1"/>
</dbReference>
<gene>
    <name evidence="7" type="ORF">B9N49_01450</name>
</gene>
<feature type="transmembrane region" description="Helical" evidence="5">
    <location>
        <begin position="278"/>
        <end position="297"/>
    </location>
</feature>
<protein>
    <submittedName>
        <fullName evidence="7">Antibiotic ABC transporter permease</fullName>
    </submittedName>
</protein>
<evidence type="ECO:0000313" key="7">
    <source>
        <dbReference type="EMBL" id="OXZ28591.1"/>
    </source>
</evidence>
<organism evidence="7 8">
    <name type="scientific">Finegoldia magna</name>
    <name type="common">Peptostreptococcus magnus</name>
    <dbReference type="NCBI Taxonomy" id="1260"/>
    <lineage>
        <taxon>Bacteria</taxon>
        <taxon>Bacillati</taxon>
        <taxon>Bacillota</taxon>
        <taxon>Tissierellia</taxon>
        <taxon>Tissierellales</taxon>
        <taxon>Peptoniphilaceae</taxon>
        <taxon>Finegoldia</taxon>
    </lineage>
</organism>
<keyword evidence="3 5" id="KW-1133">Transmembrane helix</keyword>
<feature type="transmembrane region" description="Helical" evidence="5">
    <location>
        <begin position="209"/>
        <end position="233"/>
    </location>
</feature>
<evidence type="ECO:0000256" key="1">
    <source>
        <dbReference type="ARBA" id="ARBA00004141"/>
    </source>
</evidence>
<dbReference type="PANTHER" id="PTHR43027">
    <property type="entry name" value="DOXORUBICIN RESISTANCE ABC TRANSPORTER PERMEASE PROTEIN DRRC-RELATED"/>
    <property type="match status" value="1"/>
</dbReference>
<evidence type="ECO:0000256" key="3">
    <source>
        <dbReference type="ARBA" id="ARBA00022989"/>
    </source>
</evidence>
<dbReference type="GO" id="GO:0016020">
    <property type="term" value="C:membrane"/>
    <property type="evidence" value="ECO:0007669"/>
    <property type="project" value="UniProtKB-SubCell"/>
</dbReference>
<evidence type="ECO:0000259" key="6">
    <source>
        <dbReference type="Pfam" id="PF12698"/>
    </source>
</evidence>
<evidence type="ECO:0000256" key="4">
    <source>
        <dbReference type="ARBA" id="ARBA00023136"/>
    </source>
</evidence>
<dbReference type="AlphaFoldDB" id="A0A233V880"/>
<evidence type="ECO:0000313" key="8">
    <source>
        <dbReference type="Proteomes" id="UP000215413"/>
    </source>
</evidence>
<proteinExistence type="predicted"/>
<feature type="transmembrane region" description="Helical" evidence="5">
    <location>
        <begin position="245"/>
        <end position="266"/>
    </location>
</feature>
<keyword evidence="2 5" id="KW-0812">Transmembrane</keyword>
<feature type="domain" description="ABC-2 type transporter transmembrane" evidence="6">
    <location>
        <begin position="17"/>
        <end position="354"/>
    </location>
</feature>
<feature type="transmembrane region" description="Helical" evidence="5">
    <location>
        <begin position="339"/>
        <end position="357"/>
    </location>
</feature>
<feature type="transmembrane region" description="Helical" evidence="5">
    <location>
        <begin position="165"/>
        <end position="189"/>
    </location>
</feature>
<keyword evidence="4 5" id="KW-0472">Membrane</keyword>
<dbReference type="PANTHER" id="PTHR43027:SF1">
    <property type="entry name" value="DOXORUBICIN RESISTANCE ABC TRANSPORTER PERMEASE PROTEIN DRRC-RELATED"/>
    <property type="match status" value="1"/>
</dbReference>
<sequence>MFLHSFKNTFKLLLRQKAMLFWALLFPIVLGIFFKLAFGNITENSKFKTIDVAVNETLMQDDNFKNFMNEMEDEKYFKVVESKNEDILNTNEDVKAYIDSKDKIYTKKSGISETIVETIMNSYSQKVSMITKIMQKNPTADIGKILNVDDHIKDISRKNMDPVNVFFYTLLGMTTIYGYMWGLFVSFQYEANLSTNAKRNAVSPTKKSVMLSASVLVSWIINFAITVLFIAYLKYALGVGFGDRIGTLIGLASISSLCGVTFGILIGVSNKASLDTKIGMGIAITMLMSFLAGMMVPEIKVIIAEKLPVINKINPVAVVTDAVYSLYYYDSMARFNKDVINLLIITVVFVVASLFFMRGKEYESL</sequence>
<dbReference type="GO" id="GO:0140359">
    <property type="term" value="F:ABC-type transporter activity"/>
    <property type="evidence" value="ECO:0007669"/>
    <property type="project" value="InterPro"/>
</dbReference>
<dbReference type="InterPro" id="IPR052902">
    <property type="entry name" value="ABC-2_transporter"/>
</dbReference>
<dbReference type="InterPro" id="IPR013525">
    <property type="entry name" value="ABC2_TM"/>
</dbReference>
<comment type="caution">
    <text evidence="7">The sequence shown here is derived from an EMBL/GenBank/DDBJ whole genome shotgun (WGS) entry which is preliminary data.</text>
</comment>
<dbReference type="EMBL" id="NDYC01000009">
    <property type="protein sequence ID" value="OXZ28591.1"/>
    <property type="molecule type" value="Genomic_DNA"/>
</dbReference>
<evidence type="ECO:0000256" key="5">
    <source>
        <dbReference type="SAM" id="Phobius"/>
    </source>
</evidence>
<dbReference type="RefSeq" id="WP_094205220.1">
    <property type="nucleotide sequence ID" value="NZ_JAWGJJ010000030.1"/>
</dbReference>
<accession>A0A233V880</accession>
<evidence type="ECO:0000256" key="2">
    <source>
        <dbReference type="ARBA" id="ARBA00022692"/>
    </source>
</evidence>
<comment type="subcellular location">
    <subcellularLocation>
        <location evidence="1">Membrane</location>
        <topology evidence="1">Multi-pass membrane protein</topology>
    </subcellularLocation>
</comment>
<name>A0A233V880_FINMA</name>